<dbReference type="GO" id="GO:0005960">
    <property type="term" value="C:glycine cleavage complex"/>
    <property type="evidence" value="ECO:0007669"/>
    <property type="project" value="UniProtKB-UniRule"/>
</dbReference>
<comment type="similarity">
    <text evidence="1 5">Belongs to the GcvH family.</text>
</comment>
<feature type="domain" description="Lipoyl-binding" evidence="6">
    <location>
        <begin position="52"/>
        <end position="134"/>
    </location>
</feature>
<accession>A0A1Y2F3F8</accession>
<evidence type="ECO:0000313" key="8">
    <source>
        <dbReference type="Proteomes" id="UP000193467"/>
    </source>
</evidence>
<protein>
    <recommendedName>
        <fullName evidence="5">Glycine cleavage system H protein</fullName>
    </recommendedName>
</protein>
<dbReference type="InterPro" id="IPR011053">
    <property type="entry name" value="Single_hybrid_motif"/>
</dbReference>
<dbReference type="OrthoDB" id="10264154at2759"/>
<gene>
    <name evidence="7" type="ORF">BCR35DRAFT_305001</name>
</gene>
<dbReference type="STRING" id="106004.A0A1Y2F3F8"/>
<dbReference type="SUPFAM" id="SSF51230">
    <property type="entry name" value="Single hybrid motif"/>
    <property type="match status" value="1"/>
</dbReference>
<keyword evidence="2 4" id="KW-0450">Lipoyl</keyword>
<dbReference type="NCBIfam" id="TIGR00527">
    <property type="entry name" value="gcvH"/>
    <property type="match status" value="1"/>
</dbReference>
<dbReference type="InterPro" id="IPR000089">
    <property type="entry name" value="Biotin_lipoyl"/>
</dbReference>
<dbReference type="HAMAP" id="MF_00272">
    <property type="entry name" value="GcvH"/>
    <property type="match status" value="1"/>
</dbReference>
<feature type="modified residue" description="N6-lipoyllysine" evidence="4">
    <location>
        <position position="93"/>
    </location>
</feature>
<dbReference type="PROSITE" id="PS00189">
    <property type="entry name" value="LIPOYL"/>
    <property type="match status" value="1"/>
</dbReference>
<proteinExistence type="inferred from homology"/>
<dbReference type="PROSITE" id="PS50968">
    <property type="entry name" value="BIOTINYL_LIPOYL"/>
    <property type="match status" value="1"/>
</dbReference>
<keyword evidence="5" id="KW-0496">Mitochondrion</keyword>
<sequence length="159" mass="17177">MFALRSAAPLARTFARSAPRFVAPSSILSRSIVTKRYSQDHEWLSFDSDTGVGSIGITDYAQRQLGDVVFIELPGQGTEIATGDSIGTIESVKAVSEIYAPVSGRVEEINGELESSPETLNSDPENEGWLAKIKLSNPGEFEQLLSEEAYKAYCAGADQ</sequence>
<comment type="cofactor">
    <cofactor evidence="5">
        <name>(R)-lipoate</name>
        <dbReference type="ChEBI" id="CHEBI:83088"/>
    </cofactor>
    <text evidence="5">Binds 1 lipoyl cofactor covalently.</text>
</comment>
<comment type="subunit">
    <text evidence="5">The glycine cleavage system is composed of four proteins: P, T, L and H.</text>
</comment>
<name>A0A1Y2F3F8_9BASI</name>
<dbReference type="NCBIfam" id="NF002270">
    <property type="entry name" value="PRK01202.1"/>
    <property type="match status" value="1"/>
</dbReference>
<reference evidence="7 8" key="1">
    <citation type="submission" date="2016-07" db="EMBL/GenBank/DDBJ databases">
        <title>Pervasive Adenine N6-methylation of Active Genes in Fungi.</title>
        <authorList>
            <consortium name="DOE Joint Genome Institute"/>
            <person name="Mondo S.J."/>
            <person name="Dannebaum R.O."/>
            <person name="Kuo R.C."/>
            <person name="Labutti K."/>
            <person name="Haridas S."/>
            <person name="Kuo A."/>
            <person name="Salamov A."/>
            <person name="Ahrendt S.R."/>
            <person name="Lipzen A."/>
            <person name="Sullivan W."/>
            <person name="Andreopoulos W.B."/>
            <person name="Clum A."/>
            <person name="Lindquist E."/>
            <person name="Daum C."/>
            <person name="Ramamoorthy G.K."/>
            <person name="Gryganskyi A."/>
            <person name="Culley D."/>
            <person name="Magnuson J.K."/>
            <person name="James T.Y."/>
            <person name="O'Malley M.A."/>
            <person name="Stajich J.E."/>
            <person name="Spatafora J.W."/>
            <person name="Visel A."/>
            <person name="Grigoriev I.V."/>
        </authorList>
    </citation>
    <scope>NUCLEOTIDE SEQUENCE [LARGE SCALE GENOMIC DNA]</scope>
    <source>
        <strain evidence="7 8">62-1032</strain>
    </source>
</reference>
<dbReference type="InterPro" id="IPR017453">
    <property type="entry name" value="GCV_H_sub"/>
</dbReference>
<dbReference type="GO" id="GO:0005739">
    <property type="term" value="C:mitochondrion"/>
    <property type="evidence" value="ECO:0007669"/>
    <property type="project" value="UniProtKB-SubCell"/>
</dbReference>
<keyword evidence="8" id="KW-1185">Reference proteome</keyword>
<dbReference type="GO" id="GO:0009249">
    <property type="term" value="P:protein lipoylation"/>
    <property type="evidence" value="ECO:0007669"/>
    <property type="project" value="TreeGrafter"/>
</dbReference>
<dbReference type="FunCoup" id="A0A1Y2F3F8">
    <property type="interactions" value="540"/>
</dbReference>
<comment type="function">
    <text evidence="5">The H protein shuttles the methylamine group of glycine from the P protein to the T protein.</text>
</comment>
<dbReference type="GO" id="GO:0019464">
    <property type="term" value="P:glycine decarboxylation via glycine cleavage system"/>
    <property type="evidence" value="ECO:0007669"/>
    <property type="project" value="UniProtKB-UniRule"/>
</dbReference>
<dbReference type="Gene3D" id="2.40.50.100">
    <property type="match status" value="1"/>
</dbReference>
<evidence type="ECO:0000313" key="7">
    <source>
        <dbReference type="EMBL" id="ORY78399.1"/>
    </source>
</evidence>
<dbReference type="InterPro" id="IPR033753">
    <property type="entry name" value="GCV_H/Fam206"/>
</dbReference>
<dbReference type="InParanoid" id="A0A1Y2F3F8"/>
<dbReference type="Proteomes" id="UP000193467">
    <property type="component" value="Unassembled WGS sequence"/>
</dbReference>
<dbReference type="PANTHER" id="PTHR11715:SF3">
    <property type="entry name" value="GLYCINE CLEAVAGE SYSTEM H PROTEIN-RELATED"/>
    <property type="match status" value="1"/>
</dbReference>
<organism evidence="7 8">
    <name type="scientific">Leucosporidium creatinivorum</name>
    <dbReference type="NCBI Taxonomy" id="106004"/>
    <lineage>
        <taxon>Eukaryota</taxon>
        <taxon>Fungi</taxon>
        <taxon>Dikarya</taxon>
        <taxon>Basidiomycota</taxon>
        <taxon>Pucciniomycotina</taxon>
        <taxon>Microbotryomycetes</taxon>
        <taxon>Leucosporidiales</taxon>
        <taxon>Leucosporidium</taxon>
    </lineage>
</organism>
<comment type="caution">
    <text evidence="7">The sequence shown here is derived from an EMBL/GenBank/DDBJ whole genome shotgun (WGS) entry which is preliminary data.</text>
</comment>
<dbReference type="CDD" id="cd06848">
    <property type="entry name" value="GCS_H"/>
    <property type="match status" value="1"/>
</dbReference>
<evidence type="ECO:0000256" key="5">
    <source>
        <dbReference type="RuleBase" id="RU364055"/>
    </source>
</evidence>
<dbReference type="Pfam" id="PF01597">
    <property type="entry name" value="GCV_H"/>
    <property type="match status" value="1"/>
</dbReference>
<dbReference type="PANTHER" id="PTHR11715">
    <property type="entry name" value="GLYCINE CLEAVAGE SYSTEM H PROTEIN"/>
    <property type="match status" value="1"/>
</dbReference>
<evidence type="ECO:0000256" key="3">
    <source>
        <dbReference type="ARBA" id="ARBA00022946"/>
    </source>
</evidence>
<evidence type="ECO:0000256" key="4">
    <source>
        <dbReference type="PIRSR" id="PIRSR617453-50"/>
    </source>
</evidence>
<evidence type="ECO:0000256" key="1">
    <source>
        <dbReference type="ARBA" id="ARBA00009249"/>
    </source>
</evidence>
<dbReference type="InterPro" id="IPR003016">
    <property type="entry name" value="2-oxoA_DH_lipoyl-BS"/>
</dbReference>
<dbReference type="AlphaFoldDB" id="A0A1Y2F3F8"/>
<comment type="subcellular location">
    <subcellularLocation>
        <location evidence="5">Mitochondrion</location>
    </subcellularLocation>
</comment>
<keyword evidence="3 5" id="KW-0809">Transit peptide</keyword>
<dbReference type="EMBL" id="MCGR01000029">
    <property type="protein sequence ID" value="ORY78399.1"/>
    <property type="molecule type" value="Genomic_DNA"/>
</dbReference>
<dbReference type="InterPro" id="IPR002930">
    <property type="entry name" value="GCV_H"/>
</dbReference>
<evidence type="ECO:0000259" key="6">
    <source>
        <dbReference type="PROSITE" id="PS50968"/>
    </source>
</evidence>
<evidence type="ECO:0000256" key="2">
    <source>
        <dbReference type="ARBA" id="ARBA00022823"/>
    </source>
</evidence>